<comment type="caution">
    <text evidence="1">The sequence shown here is derived from an EMBL/GenBank/DDBJ whole genome shotgun (WGS) entry which is preliminary data.</text>
</comment>
<dbReference type="HOGENOM" id="CLU_3415188_0_0_1"/>
<sequence>MVVLLLQLDDAVVGVGASPPDMVSSPE</sequence>
<gene>
    <name evidence="1" type="ORF">CGLO_11770</name>
</gene>
<evidence type="ECO:0000313" key="1">
    <source>
        <dbReference type="EMBL" id="EQB48940.1"/>
    </source>
</evidence>
<reference evidence="2" key="1">
    <citation type="journal article" date="2013" name="Mol. Plant Microbe Interact.">
        <title>Global aspects of pacC regulation of pathogenicity genes in Colletotrichum gloeosporioides as revealed by transcriptome analysis.</title>
        <authorList>
            <person name="Alkan N."/>
            <person name="Meng X."/>
            <person name="Friedlander G."/>
            <person name="Reuveni E."/>
            <person name="Sukno S."/>
            <person name="Sherman A."/>
            <person name="Thon M."/>
            <person name="Fluhr R."/>
            <person name="Prusky D."/>
        </authorList>
    </citation>
    <scope>NUCLEOTIDE SEQUENCE [LARGE SCALE GENOMIC DNA]</scope>
    <source>
        <strain evidence="2">Cg-14</strain>
    </source>
</reference>
<name>T0LL27_COLGC</name>
<organism evidence="1 2">
    <name type="scientific">Colletotrichum gloeosporioides (strain Cg-14)</name>
    <name type="common">Anthracnose fungus</name>
    <name type="synonym">Glomerella cingulata</name>
    <dbReference type="NCBI Taxonomy" id="1237896"/>
    <lineage>
        <taxon>Eukaryota</taxon>
        <taxon>Fungi</taxon>
        <taxon>Dikarya</taxon>
        <taxon>Ascomycota</taxon>
        <taxon>Pezizomycotina</taxon>
        <taxon>Sordariomycetes</taxon>
        <taxon>Hypocreomycetidae</taxon>
        <taxon>Glomerellales</taxon>
        <taxon>Glomerellaceae</taxon>
        <taxon>Colletotrichum</taxon>
        <taxon>Colletotrichum gloeosporioides species complex</taxon>
    </lineage>
</organism>
<dbReference type="Proteomes" id="UP000015530">
    <property type="component" value="Unassembled WGS sequence"/>
</dbReference>
<protein>
    <submittedName>
        <fullName evidence="1">Uncharacterized protein</fullName>
    </submittedName>
</protein>
<accession>T0LL27</accession>
<dbReference type="EMBL" id="AMYD01002468">
    <property type="protein sequence ID" value="EQB48940.1"/>
    <property type="molecule type" value="Genomic_DNA"/>
</dbReference>
<evidence type="ECO:0000313" key="2">
    <source>
        <dbReference type="Proteomes" id="UP000015530"/>
    </source>
</evidence>
<proteinExistence type="predicted"/>
<dbReference type="AlphaFoldDB" id="T0LL27"/>